<dbReference type="GO" id="GO:1990189">
    <property type="term" value="F:protein N-terminal-serine acetyltransferase activity"/>
    <property type="evidence" value="ECO:0007669"/>
    <property type="project" value="TreeGrafter"/>
</dbReference>
<name>A0A6G4VLI2_9ACTN</name>
<dbReference type="AlphaFoldDB" id="A0A6G4VLI2"/>
<dbReference type="InterPro" id="IPR051908">
    <property type="entry name" value="Ribosomal_N-acetyltransferase"/>
</dbReference>
<dbReference type="GO" id="GO:0008999">
    <property type="term" value="F:protein-N-terminal-alanine acetyltransferase activity"/>
    <property type="evidence" value="ECO:0007669"/>
    <property type="project" value="TreeGrafter"/>
</dbReference>
<keyword evidence="4" id="KW-1185">Reference proteome</keyword>
<dbReference type="Pfam" id="PF13302">
    <property type="entry name" value="Acetyltransf_3"/>
    <property type="match status" value="1"/>
</dbReference>
<dbReference type="SUPFAM" id="SSF55729">
    <property type="entry name" value="Acyl-CoA N-acyltransferases (Nat)"/>
    <property type="match status" value="1"/>
</dbReference>
<reference evidence="3 4" key="1">
    <citation type="submission" date="2020-02" db="EMBL/GenBank/DDBJ databases">
        <title>Whole-genome analyses of novel actinobacteria.</title>
        <authorList>
            <person name="Sahin N."/>
            <person name="Gencbay T."/>
        </authorList>
    </citation>
    <scope>NUCLEOTIDE SEQUENCE [LARGE SCALE GENOMIC DNA]</scope>
    <source>
        <strain evidence="3 4">HC44</strain>
    </source>
</reference>
<protein>
    <submittedName>
        <fullName evidence="3">GNAT family N-acetyltransferase</fullName>
    </submittedName>
</protein>
<evidence type="ECO:0000313" key="3">
    <source>
        <dbReference type="EMBL" id="NGO14831.1"/>
    </source>
</evidence>
<dbReference type="GO" id="GO:0005737">
    <property type="term" value="C:cytoplasm"/>
    <property type="evidence" value="ECO:0007669"/>
    <property type="project" value="TreeGrafter"/>
</dbReference>
<dbReference type="EMBL" id="JAAKZY010000295">
    <property type="protein sequence ID" value="NGO14831.1"/>
    <property type="molecule type" value="Genomic_DNA"/>
</dbReference>
<evidence type="ECO:0000259" key="2">
    <source>
        <dbReference type="PROSITE" id="PS51186"/>
    </source>
</evidence>
<dbReference type="RefSeq" id="WP_165269592.1">
    <property type="nucleotide sequence ID" value="NZ_JAAKZY010000295.1"/>
</dbReference>
<dbReference type="PANTHER" id="PTHR43441">
    <property type="entry name" value="RIBOSOMAL-PROTEIN-SERINE ACETYLTRANSFERASE"/>
    <property type="match status" value="1"/>
</dbReference>
<accession>A0A6G4VLI2</accession>
<sequence length="184" mass="20036">MIRGGKVGLRTRQDSDVPVFQAELYDDVVTRSRTDSRPWRPLPPDAAESPAAGAEPSDERAYFSVVELESQELAGEALLWGIDLHNRTAHLGMTLLPAFRGRGLAADVLGVLCEYGFAVRGLQRLQVETLADNTPMIAAATRTGFTLEGTLRRAAWVYGAFVDEVVLGLLAEEWAPVGKARGDR</sequence>
<dbReference type="PROSITE" id="PS51186">
    <property type="entry name" value="GNAT"/>
    <property type="match status" value="1"/>
</dbReference>
<dbReference type="InterPro" id="IPR000182">
    <property type="entry name" value="GNAT_dom"/>
</dbReference>
<feature type="region of interest" description="Disordered" evidence="1">
    <location>
        <begin position="31"/>
        <end position="56"/>
    </location>
</feature>
<dbReference type="PANTHER" id="PTHR43441:SF11">
    <property type="entry name" value="RIBOSOMAL-PROTEIN-SERINE ACETYLTRANSFERASE"/>
    <property type="match status" value="1"/>
</dbReference>
<comment type="caution">
    <text evidence="3">The sequence shown here is derived from an EMBL/GenBank/DDBJ whole genome shotgun (WGS) entry which is preliminary data.</text>
</comment>
<dbReference type="Gene3D" id="3.40.630.30">
    <property type="match status" value="1"/>
</dbReference>
<organism evidence="3 4">
    <name type="scientific">Streptomyces scabichelini</name>
    <dbReference type="NCBI Taxonomy" id="2711217"/>
    <lineage>
        <taxon>Bacteria</taxon>
        <taxon>Bacillati</taxon>
        <taxon>Actinomycetota</taxon>
        <taxon>Actinomycetes</taxon>
        <taxon>Kitasatosporales</taxon>
        <taxon>Streptomycetaceae</taxon>
        <taxon>Streptomyces</taxon>
    </lineage>
</organism>
<gene>
    <name evidence="3" type="ORF">G5C60_46405</name>
</gene>
<evidence type="ECO:0000313" key="4">
    <source>
        <dbReference type="Proteomes" id="UP000472335"/>
    </source>
</evidence>
<dbReference type="Proteomes" id="UP000472335">
    <property type="component" value="Unassembled WGS sequence"/>
</dbReference>
<keyword evidence="3" id="KW-0808">Transferase</keyword>
<feature type="compositionally biased region" description="Low complexity" evidence="1">
    <location>
        <begin position="45"/>
        <end position="55"/>
    </location>
</feature>
<dbReference type="InterPro" id="IPR016181">
    <property type="entry name" value="Acyl_CoA_acyltransferase"/>
</dbReference>
<feature type="domain" description="N-acetyltransferase" evidence="2">
    <location>
        <begin position="7"/>
        <end position="172"/>
    </location>
</feature>
<evidence type="ECO:0000256" key="1">
    <source>
        <dbReference type="SAM" id="MobiDB-lite"/>
    </source>
</evidence>
<proteinExistence type="predicted"/>